<proteinExistence type="predicted"/>
<sequence length="91" mass="9816">MITAFVLVESERTALAKLGGRLQEIDGIAEVYSVTGAWDFVAIVRVARHEQLAEALAENIAALEGVSRSQTMVAFDAFTDLDLDQLFADGS</sequence>
<dbReference type="InterPro" id="IPR011008">
    <property type="entry name" value="Dimeric_a/b-barrel"/>
</dbReference>
<dbReference type="EMBL" id="CAFBPX010000045">
    <property type="protein sequence ID" value="CAB5031432.1"/>
    <property type="molecule type" value="Genomic_DNA"/>
</dbReference>
<dbReference type="PANTHER" id="PTHR30154">
    <property type="entry name" value="LEUCINE-RESPONSIVE REGULATORY PROTEIN"/>
    <property type="match status" value="1"/>
</dbReference>
<gene>
    <name evidence="2" type="ORF">UFOPK4175_00367</name>
</gene>
<dbReference type="GO" id="GO:0043200">
    <property type="term" value="P:response to amino acid"/>
    <property type="evidence" value="ECO:0007669"/>
    <property type="project" value="TreeGrafter"/>
</dbReference>
<dbReference type="Gene3D" id="3.30.70.920">
    <property type="match status" value="1"/>
</dbReference>
<name>A0A6J7RRZ2_9ZZZZ</name>
<evidence type="ECO:0000259" key="1">
    <source>
        <dbReference type="Pfam" id="PF01037"/>
    </source>
</evidence>
<dbReference type="GO" id="GO:0043565">
    <property type="term" value="F:sequence-specific DNA binding"/>
    <property type="evidence" value="ECO:0007669"/>
    <property type="project" value="TreeGrafter"/>
</dbReference>
<feature type="domain" description="Transcription regulator AsnC/Lrp ligand binding" evidence="1">
    <location>
        <begin position="6"/>
        <end position="75"/>
    </location>
</feature>
<evidence type="ECO:0000313" key="2">
    <source>
        <dbReference type="EMBL" id="CAB5031432.1"/>
    </source>
</evidence>
<dbReference type="AlphaFoldDB" id="A0A6J7RRZ2"/>
<dbReference type="InterPro" id="IPR019887">
    <property type="entry name" value="Tscrpt_reg_AsnC/Lrp_C"/>
</dbReference>
<dbReference type="PANTHER" id="PTHR30154:SF34">
    <property type="entry name" value="TRANSCRIPTIONAL REGULATOR AZLB"/>
    <property type="match status" value="1"/>
</dbReference>
<protein>
    <submittedName>
        <fullName evidence="2">Unannotated protein</fullName>
    </submittedName>
</protein>
<dbReference type="Pfam" id="PF01037">
    <property type="entry name" value="AsnC_trans_reg"/>
    <property type="match status" value="1"/>
</dbReference>
<accession>A0A6J7RRZ2</accession>
<dbReference type="SUPFAM" id="SSF54909">
    <property type="entry name" value="Dimeric alpha+beta barrel"/>
    <property type="match status" value="1"/>
</dbReference>
<dbReference type="GO" id="GO:0005829">
    <property type="term" value="C:cytosol"/>
    <property type="evidence" value="ECO:0007669"/>
    <property type="project" value="TreeGrafter"/>
</dbReference>
<organism evidence="2">
    <name type="scientific">freshwater metagenome</name>
    <dbReference type="NCBI Taxonomy" id="449393"/>
    <lineage>
        <taxon>unclassified sequences</taxon>
        <taxon>metagenomes</taxon>
        <taxon>ecological metagenomes</taxon>
    </lineage>
</organism>
<reference evidence="2" key="1">
    <citation type="submission" date="2020-05" db="EMBL/GenBank/DDBJ databases">
        <authorList>
            <person name="Chiriac C."/>
            <person name="Salcher M."/>
            <person name="Ghai R."/>
            <person name="Kavagutti S V."/>
        </authorList>
    </citation>
    <scope>NUCLEOTIDE SEQUENCE</scope>
</reference>